<proteinExistence type="inferred from homology"/>
<reference evidence="13 14" key="1">
    <citation type="submission" date="2014-04" db="EMBL/GenBank/DDBJ databases">
        <title>Genome evolution of avian class.</title>
        <authorList>
            <person name="Zhang G."/>
            <person name="Li C."/>
        </authorList>
    </citation>
    <scope>NUCLEOTIDE SEQUENCE [LARGE SCALE GENOMIC DNA]</scope>
    <source>
        <strain evidence="13">BGI_N300</strain>
    </source>
</reference>
<keyword evidence="3" id="KW-0479">Metal-binding</keyword>
<feature type="domain" description="C2H2-type" evidence="12">
    <location>
        <begin position="14"/>
        <end position="41"/>
    </location>
</feature>
<dbReference type="GO" id="GO:0005634">
    <property type="term" value="C:nucleus"/>
    <property type="evidence" value="ECO:0007669"/>
    <property type="project" value="UniProtKB-SubCell"/>
</dbReference>
<organism evidence="13 14">
    <name type="scientific">Calypte anna</name>
    <name type="common">Anna's hummingbird</name>
    <name type="synonym">Archilochus anna</name>
    <dbReference type="NCBI Taxonomy" id="9244"/>
    <lineage>
        <taxon>Eukaryota</taxon>
        <taxon>Metazoa</taxon>
        <taxon>Chordata</taxon>
        <taxon>Craniata</taxon>
        <taxon>Vertebrata</taxon>
        <taxon>Euteleostomi</taxon>
        <taxon>Archelosauria</taxon>
        <taxon>Archosauria</taxon>
        <taxon>Dinosauria</taxon>
        <taxon>Saurischia</taxon>
        <taxon>Theropoda</taxon>
        <taxon>Coelurosauria</taxon>
        <taxon>Aves</taxon>
        <taxon>Neognathae</taxon>
        <taxon>Neoaves</taxon>
        <taxon>Strisores</taxon>
        <taxon>Apodiformes</taxon>
        <taxon>Trochilidae</taxon>
        <taxon>Calypte</taxon>
    </lineage>
</organism>
<dbReference type="InterPro" id="IPR013087">
    <property type="entry name" value="Znf_C2H2_type"/>
</dbReference>
<dbReference type="PROSITE" id="PS50157">
    <property type="entry name" value="ZINC_FINGER_C2H2_2"/>
    <property type="match status" value="1"/>
</dbReference>
<keyword evidence="8" id="KW-0238">DNA-binding</keyword>
<dbReference type="GO" id="GO:0000981">
    <property type="term" value="F:DNA-binding transcription factor activity, RNA polymerase II-specific"/>
    <property type="evidence" value="ECO:0007669"/>
    <property type="project" value="TreeGrafter"/>
</dbReference>
<comment type="subcellular location">
    <subcellularLocation>
        <location evidence="1">Nucleus</location>
    </subcellularLocation>
</comment>
<evidence type="ECO:0000256" key="9">
    <source>
        <dbReference type="ARBA" id="ARBA00023163"/>
    </source>
</evidence>
<dbReference type="SMART" id="SM00355">
    <property type="entry name" value="ZnF_C2H2"/>
    <property type="match status" value="1"/>
</dbReference>
<keyword evidence="4" id="KW-0677">Repeat</keyword>
<evidence type="ECO:0000256" key="6">
    <source>
        <dbReference type="ARBA" id="ARBA00022833"/>
    </source>
</evidence>
<evidence type="ECO:0000313" key="13">
    <source>
        <dbReference type="EMBL" id="KFP08723.1"/>
    </source>
</evidence>
<evidence type="ECO:0000256" key="7">
    <source>
        <dbReference type="ARBA" id="ARBA00023015"/>
    </source>
</evidence>
<feature type="non-terminal residue" evidence="13">
    <location>
        <position position="44"/>
    </location>
</feature>
<evidence type="ECO:0000256" key="2">
    <source>
        <dbReference type="ARBA" id="ARBA00006991"/>
    </source>
</evidence>
<keyword evidence="9" id="KW-0804">Transcription</keyword>
<evidence type="ECO:0000256" key="10">
    <source>
        <dbReference type="ARBA" id="ARBA00023242"/>
    </source>
</evidence>
<keyword evidence="5 11" id="KW-0863">Zinc-finger</keyword>
<evidence type="ECO:0000256" key="8">
    <source>
        <dbReference type="ARBA" id="ARBA00023125"/>
    </source>
</evidence>
<evidence type="ECO:0000256" key="4">
    <source>
        <dbReference type="ARBA" id="ARBA00022737"/>
    </source>
</evidence>
<dbReference type="GO" id="GO:0000978">
    <property type="term" value="F:RNA polymerase II cis-regulatory region sequence-specific DNA binding"/>
    <property type="evidence" value="ECO:0007669"/>
    <property type="project" value="TreeGrafter"/>
</dbReference>
<comment type="similarity">
    <text evidence="2">Belongs to the krueppel C2H2-type zinc-finger protein family.</text>
</comment>
<evidence type="ECO:0000256" key="5">
    <source>
        <dbReference type="ARBA" id="ARBA00022771"/>
    </source>
</evidence>
<dbReference type="SUPFAM" id="SSF57667">
    <property type="entry name" value="beta-beta-alpha zinc fingers"/>
    <property type="match status" value="1"/>
</dbReference>
<dbReference type="STRING" id="9244.A0A091IMI9"/>
<dbReference type="InterPro" id="IPR036236">
    <property type="entry name" value="Znf_C2H2_sf"/>
</dbReference>
<evidence type="ECO:0000256" key="1">
    <source>
        <dbReference type="ARBA" id="ARBA00004123"/>
    </source>
</evidence>
<keyword evidence="6" id="KW-0862">Zinc</keyword>
<gene>
    <name evidence="13" type="ORF">N300_02613</name>
</gene>
<evidence type="ECO:0000256" key="3">
    <source>
        <dbReference type="ARBA" id="ARBA00022723"/>
    </source>
</evidence>
<dbReference type="EMBL" id="KL218797">
    <property type="protein sequence ID" value="KFP08723.1"/>
    <property type="molecule type" value="Genomic_DNA"/>
</dbReference>
<evidence type="ECO:0000259" key="12">
    <source>
        <dbReference type="PROSITE" id="PS50157"/>
    </source>
</evidence>
<sequence length="44" mass="5100">LLNHLQTHTREKNFDCEECGKSFSRKANLVLHQRVHTGEGPHKC</sequence>
<dbReference type="PANTHER" id="PTHR23235:SF178">
    <property type="entry name" value="C2H2-TYPE DOMAIN-CONTAINING PROTEIN-RELATED"/>
    <property type="match status" value="1"/>
</dbReference>
<keyword evidence="7" id="KW-0805">Transcription regulation</keyword>
<dbReference type="PROSITE" id="PS00028">
    <property type="entry name" value="ZINC_FINGER_C2H2_1"/>
    <property type="match status" value="1"/>
</dbReference>
<evidence type="ECO:0000313" key="14">
    <source>
        <dbReference type="Proteomes" id="UP000054308"/>
    </source>
</evidence>
<accession>A0A091IMI9</accession>
<dbReference type="FunFam" id="3.30.160.60:FF:000320">
    <property type="entry name" value="Zinc finger protein 777"/>
    <property type="match status" value="1"/>
</dbReference>
<name>A0A091IMI9_CALAN</name>
<dbReference type="GO" id="GO:0008270">
    <property type="term" value="F:zinc ion binding"/>
    <property type="evidence" value="ECO:0007669"/>
    <property type="project" value="UniProtKB-KW"/>
</dbReference>
<dbReference type="Proteomes" id="UP000054308">
    <property type="component" value="Unassembled WGS sequence"/>
</dbReference>
<dbReference type="Pfam" id="PF00096">
    <property type="entry name" value="zf-C2H2"/>
    <property type="match status" value="1"/>
</dbReference>
<dbReference type="PANTHER" id="PTHR23235">
    <property type="entry name" value="KRUEPPEL-LIKE TRANSCRIPTION FACTOR"/>
    <property type="match status" value="1"/>
</dbReference>
<feature type="non-terminal residue" evidence="13">
    <location>
        <position position="1"/>
    </location>
</feature>
<protein>
    <submittedName>
        <fullName evidence="13">Zinc finger protein 300</fullName>
    </submittedName>
</protein>
<dbReference type="Gene3D" id="3.30.160.60">
    <property type="entry name" value="Classic Zinc Finger"/>
    <property type="match status" value="1"/>
</dbReference>
<keyword evidence="14" id="KW-1185">Reference proteome</keyword>
<keyword evidence="10" id="KW-0539">Nucleus</keyword>
<evidence type="ECO:0000256" key="11">
    <source>
        <dbReference type="PROSITE-ProRule" id="PRU00042"/>
    </source>
</evidence>
<dbReference type="AlphaFoldDB" id="A0A091IMI9"/>